<feature type="compositionally biased region" description="Polar residues" evidence="1">
    <location>
        <begin position="735"/>
        <end position="764"/>
    </location>
</feature>
<dbReference type="InterPro" id="IPR052957">
    <property type="entry name" value="Auxin_embryo_med"/>
</dbReference>
<evidence type="ECO:0000313" key="5">
    <source>
        <dbReference type="Proteomes" id="UP000663832"/>
    </source>
</evidence>
<dbReference type="EMBL" id="CAJNOI010000289">
    <property type="protein sequence ID" value="CAF1228060.1"/>
    <property type="molecule type" value="Genomic_DNA"/>
</dbReference>
<feature type="compositionally biased region" description="Polar residues" evidence="1">
    <location>
        <begin position="2705"/>
        <end position="2717"/>
    </location>
</feature>
<feature type="region of interest" description="Disordered" evidence="1">
    <location>
        <begin position="311"/>
        <end position="332"/>
    </location>
</feature>
<feature type="compositionally biased region" description="Basic and acidic residues" evidence="1">
    <location>
        <begin position="311"/>
        <end position="322"/>
    </location>
</feature>
<feature type="compositionally biased region" description="Basic and acidic residues" evidence="1">
    <location>
        <begin position="2689"/>
        <end position="2704"/>
    </location>
</feature>
<evidence type="ECO:0000313" key="3">
    <source>
        <dbReference type="EMBL" id="CAF1228060.1"/>
    </source>
</evidence>
<dbReference type="Pfam" id="PF13020">
    <property type="entry name" value="NOV_C"/>
    <property type="match status" value="1"/>
</dbReference>
<keyword evidence="5" id="KW-1185">Reference proteome</keyword>
<dbReference type="Gene3D" id="3.30.565.10">
    <property type="entry name" value="Histidine kinase-like ATPase, C-terminal domain"/>
    <property type="match status" value="1"/>
</dbReference>
<comment type="caution">
    <text evidence="4">The sequence shown here is derived from an EMBL/GenBank/DDBJ whole genome shotgun (WGS) entry which is preliminary data.</text>
</comment>
<dbReference type="NCBIfam" id="NF047352">
    <property type="entry name" value="P_loop_sacsin"/>
    <property type="match status" value="1"/>
</dbReference>
<dbReference type="OrthoDB" id="10020673at2759"/>
<dbReference type="PANTHER" id="PTHR32387">
    <property type="entry name" value="WU:FJ29H11"/>
    <property type="match status" value="1"/>
</dbReference>
<reference evidence="4" key="1">
    <citation type="submission" date="2021-02" db="EMBL/GenBank/DDBJ databases">
        <authorList>
            <person name="Nowell W R."/>
        </authorList>
    </citation>
    <scope>NUCLEOTIDE SEQUENCE</scope>
</reference>
<dbReference type="SUPFAM" id="SSF55874">
    <property type="entry name" value="ATPase domain of HSP90 chaperone/DNA topoisomerase II/histidine kinase"/>
    <property type="match status" value="1"/>
</dbReference>
<evidence type="ECO:0000259" key="2">
    <source>
        <dbReference type="Pfam" id="PF13020"/>
    </source>
</evidence>
<evidence type="ECO:0000313" key="4">
    <source>
        <dbReference type="EMBL" id="CAF1521088.1"/>
    </source>
</evidence>
<proteinExistence type="predicted"/>
<name>A0A815ULI6_9BILA</name>
<accession>A0A815ULI6</accession>
<dbReference type="PANTHER" id="PTHR32387:SF0">
    <property type="entry name" value="PROTEIN NO VEIN"/>
    <property type="match status" value="1"/>
</dbReference>
<dbReference type="Proteomes" id="UP000663877">
    <property type="component" value="Unassembled WGS sequence"/>
</dbReference>
<evidence type="ECO:0000256" key="1">
    <source>
        <dbReference type="SAM" id="MobiDB-lite"/>
    </source>
</evidence>
<feature type="region of interest" description="Disordered" evidence="1">
    <location>
        <begin position="2624"/>
        <end position="2644"/>
    </location>
</feature>
<feature type="compositionally biased region" description="Polar residues" evidence="1">
    <location>
        <begin position="707"/>
        <end position="723"/>
    </location>
</feature>
<feature type="domain" description="Protein NO VEIN C-terminal" evidence="2">
    <location>
        <begin position="2780"/>
        <end position="2871"/>
    </location>
</feature>
<feature type="region of interest" description="Disordered" evidence="1">
    <location>
        <begin position="698"/>
        <end position="764"/>
    </location>
</feature>
<sequence>MQNECENNVILGICSSFLNKSVDPEKLILIAAIEKSGNIISCAISTPNKTNLAAFTTQFDVAVKPLVSYFNRNQIHLKGVNGKIAVVNSFMEIYQKPITASTTLLLHTIETLQNIELVQNSILTLATTQDLPILTVWLKNFQIDAGLLPLKPDEEIQAVTEDKITKKTLYKLVLNGDQQPVSMLAIRRRKNANGIFLRSARDAAIQQVAVENNFIFVFYPSPYRLQAAQKKPVVIVSLFVEFYYFAVVTTKNITIMNRNNRFSNNRKNQRPSKNEPVKTVAAVPENFTYVDQDFPSLFVASTVATKVDPKLSTEDKSVKTTSREPSMTRPLENVKPEPTIAIKKQHSPWKKPSESLQPVSLLAFMPQSVTKQDLTTNHHSITHNPVAQSETRSMTTYEDEIDTKLCEIILTIHQLHEYVSLERVEKELFEHYKVNSFRELRVNPRHLKTLTNLSHRIKDVTFYMQIFEQIFNLCTLHDLDPLLAKFLKFDTYEEAHLGPLDKNPDVQRVFQYKPRKRHQSIPDITSGQIIDAFIAFKDKHRRHERYDYNGFIAELLQQNQLHKKEELGIYCKSFPYLSEISGKVTQDYKKYTKRVETDAQKQIIRTVETRLWEIQREVSSELNLSAYIDKLPIAVFDHLVSIVDKHLTVTQQKLVRDTLMDIRDNELLRCLLNISIYLGTIDQPEEFIAELKKINQHQKKESERQDSTALSSSHVTTKSMNSKNQRKEQQHMADIQNSDTTTDLTRPSIETSFGNSSSSSIQDTPHVSLNQLCSDMFKILMRYDTVLTLKQLSDVKKHVCDQYSLEDFSEFGITDDNSPLDMISFLNVHRNKIDPNKELAIYESISSSGDRHELYSFVNQLTVINNWREQQPGDQYSSSREIPLSKDQLSAVEKAIQHKFSGVLARTSTSQIIKRTKKHFHNKPAQSMIRFEESLLDEVNLNRLNMCPSSLLVDESQLCKIILQCPIMNDLPTWLQWSHFFQSRYGQFKMFISRKQQELDGLLVLETSNHELLRLPIDSSFEQFENELNNGNVSASVGHLCSLIIYEYVQVNRMPLNIYRQVMTTWFIRLRSSAQLQRDQKEPMQYILEFLIYLPTLIGQSRIVQELILDPLDEVFSNNEDSDEFNTRERIWMLADRKQKSKLEAWAYLLDIDEWKNENKWKGIEEIDIQQPNHDIQNKQTYTQDIIVPTKVQPDPLSTIPSSPVVVTERLIPINNNTNINDPSSCSAAYEHIKKIREGFGVDSSLDAAGQSIVNNLKGVLERSLEKLSNDLYSDQGHFVLELIQNSDDNHYSSDCLPTLRFIVSSDRILVCNNEIGFQPDNVTAICNVGKSTKGKHKQGYTGHKGIGFKSVFMVSHRPEIHSGDYHFCFDTDLGNEKIGYIRPIWLEQSEELLPSVSDWTTCIRLPIKMEERGIGLKRNFDDIHARLLLFLNRLRQIEIVREKDNHKINTRIFTRIDHANGQIIELQERTTTSENILRSFWLVVKTTSEIPLNIKRQLNDVKGDIQSTIIAIAYPLDAIHESSSYAILPSQPLFAYLPLCSYGFRFILQGDFEIPATRQGVLRDNIWNEWLKKEMIQLLPTAYDLFKNLPKLLTTCSIDVQKHIGSLDSMETLKYFIKMLPTQNDLDPYFNSFIDKAIKGLMGCIQLPIISEKDQENIQWISPTQCVFVRDSFIRQIFTSDLLLSHFNNYYLNEQFVNECDENILIKLGCRRLDFSTILKLIKTLYTQNDQEYSTKTTTIEQIAQWFLCIDYSFQQERDQPDFNYNDNDQNEITTMDQLKQMKIIPLQQQTRLVSIEEMKDKAIFFPLDKSTEFAKYLKLVAEGLPTIDERLMEYIEKKYPRRLNSIKDLLKKLGISEFRQIRRIYANHVLPIMADEMQWKTKSDSVLIAYLIFIYKDLYSLNPAEFANDMKKLRNQLIIKTQQGNFIRINSNETDIVHLTSLYGSQTSLDLLKLFPNRFQFISNDYLIEYQKELFYHAKERLKFNYFLNELDLHGFFLIKKKDERFIKVEELVNTQWSSEIQTLSLLIFEPFIIEDNCSDELDTLIMSKDSLNANQYFEILRYLDYTFKFFGSYYASSVIRARDRHTGATAPVHGVASSLCLSLRKHSWIPVSDGQSYKPSDVYYLPVNNPFRRYVPCLDPSIVRLSDMNFVQILGFKQEISHMTMFELLMKWSCNLDSDMLWKLINMTDEQDSNPIPCTISTQPRQLYHDTLQNIQNIYLFISMDEEIRRLLARFRLWPLIFIPRTDDIGEFVFVDEVFWEDPLALLTTIDVKTRTSNQHIALQPYYNNNKFFQQFFFEILQIKQGPTLDDYLLLLSDIKKKTFDYIWKCINVITQLAFTDNKQTLVKDTTINWSFIPCINNGNELVKYTDRPYYPHDMIVVDLFSDVIRIIKLPDNLIHSIEFKQQFCTLFNIDDLANVIKVLVNVDNRQPARELHEFYSHSIELIQDYLISNGLLPETRSCCLQSIFSKMNFLLVDCIYLSYQYGENLIRKAPLPSTLNSYIDESTSNFYILQKYAKNENYHIDTIVDYLIEDVSARLQLSQFIQELYKSYEQHGVENLIKQREILPDHNISKWIIPQIMKSELNSSSIKEKEKEEEEDDGNNEIITYTPEMLQRFKDEPGWQPKKPTTKPILDPDQPKPLICIPSTAGATLSNEALNKEHSAKSDLQLTDVVRERATSANVHESSEQTVPRDREKHSNETTTTNKTFEGSTVSHTNSVTLADFTPPQPSINFELIQISNFTDIALIPTTLSDQALPTNLNLPNNETDSIIGRRGEDFVYRYLLWKHPDAQIQWNNQQNESGQPFDIKLIRNENKKQTEFIEVKTTRVPKQNTFQISIGEIECLLQNQNNYYIYRVYYNDEDEKLSTITILSRIKCHLQQKQLTLSITIAEKLDEQ</sequence>
<gene>
    <name evidence="3" type="ORF">BJG266_LOCUS28357</name>
    <name evidence="4" type="ORF">QVE165_LOCUS44791</name>
</gene>
<dbReference type="EMBL" id="CAJNOM010000610">
    <property type="protein sequence ID" value="CAF1521088.1"/>
    <property type="molecule type" value="Genomic_DNA"/>
</dbReference>
<dbReference type="InterPro" id="IPR024975">
    <property type="entry name" value="NOV_C"/>
</dbReference>
<organism evidence="4 5">
    <name type="scientific">Adineta steineri</name>
    <dbReference type="NCBI Taxonomy" id="433720"/>
    <lineage>
        <taxon>Eukaryota</taxon>
        <taxon>Metazoa</taxon>
        <taxon>Spiralia</taxon>
        <taxon>Gnathifera</taxon>
        <taxon>Rotifera</taxon>
        <taxon>Eurotatoria</taxon>
        <taxon>Bdelloidea</taxon>
        <taxon>Adinetida</taxon>
        <taxon>Adinetidae</taxon>
        <taxon>Adineta</taxon>
    </lineage>
</organism>
<dbReference type="Proteomes" id="UP000663832">
    <property type="component" value="Unassembled WGS sequence"/>
</dbReference>
<protein>
    <recommendedName>
        <fullName evidence="2">Protein NO VEIN C-terminal domain-containing protein</fullName>
    </recommendedName>
</protein>
<dbReference type="InterPro" id="IPR036890">
    <property type="entry name" value="HATPase_C_sf"/>
</dbReference>
<feature type="region of interest" description="Disordered" evidence="1">
    <location>
        <begin position="2682"/>
        <end position="2717"/>
    </location>
</feature>